<proteinExistence type="predicted"/>
<evidence type="ECO:0000313" key="4">
    <source>
        <dbReference type="EMBL" id="KAA9161838.1"/>
    </source>
</evidence>
<keyword evidence="1" id="KW-0521">NADP</keyword>
<dbReference type="CDD" id="cd08270">
    <property type="entry name" value="MDR4"/>
    <property type="match status" value="1"/>
</dbReference>
<dbReference type="Proteomes" id="UP000319769">
    <property type="component" value="Unassembled WGS sequence"/>
</dbReference>
<dbReference type="Gene3D" id="3.90.180.10">
    <property type="entry name" value="Medium-chain alcohol dehydrogenases, catalytic domain"/>
    <property type="match status" value="1"/>
</dbReference>
<dbReference type="Pfam" id="PF00107">
    <property type="entry name" value="ADH_zinc_N"/>
    <property type="match status" value="1"/>
</dbReference>
<organism evidence="4 5">
    <name type="scientific">Amycolatopsis acidicola</name>
    <dbReference type="NCBI Taxonomy" id="2596893"/>
    <lineage>
        <taxon>Bacteria</taxon>
        <taxon>Bacillati</taxon>
        <taxon>Actinomycetota</taxon>
        <taxon>Actinomycetes</taxon>
        <taxon>Pseudonocardiales</taxon>
        <taxon>Pseudonocardiaceae</taxon>
        <taxon>Amycolatopsis</taxon>
    </lineage>
</organism>
<dbReference type="OrthoDB" id="3813297at2"/>
<evidence type="ECO:0000256" key="1">
    <source>
        <dbReference type="ARBA" id="ARBA00022857"/>
    </source>
</evidence>
<dbReference type="GO" id="GO:0005829">
    <property type="term" value="C:cytosol"/>
    <property type="evidence" value="ECO:0007669"/>
    <property type="project" value="TreeGrafter"/>
</dbReference>
<keyword evidence="5" id="KW-1185">Reference proteome</keyword>
<dbReference type="AlphaFoldDB" id="A0A5N0V8L5"/>
<gene>
    <name evidence="4" type="ORF">FPZ12_013320</name>
</gene>
<dbReference type="InterPro" id="IPR013154">
    <property type="entry name" value="ADH-like_N"/>
</dbReference>
<evidence type="ECO:0000256" key="2">
    <source>
        <dbReference type="ARBA" id="ARBA00023002"/>
    </source>
</evidence>
<dbReference type="PANTHER" id="PTHR48106:SF13">
    <property type="entry name" value="QUINONE OXIDOREDUCTASE-RELATED"/>
    <property type="match status" value="1"/>
</dbReference>
<dbReference type="InterPro" id="IPR020843">
    <property type="entry name" value="ER"/>
</dbReference>
<protein>
    <submittedName>
        <fullName evidence="4">Zinc-binding dehydrogenase</fullName>
    </submittedName>
</protein>
<keyword evidence="2" id="KW-0560">Oxidoreductase</keyword>
<dbReference type="SMART" id="SM00829">
    <property type="entry name" value="PKS_ER"/>
    <property type="match status" value="1"/>
</dbReference>
<evidence type="ECO:0000259" key="3">
    <source>
        <dbReference type="SMART" id="SM00829"/>
    </source>
</evidence>
<dbReference type="InterPro" id="IPR036291">
    <property type="entry name" value="NAD(P)-bd_dom_sf"/>
</dbReference>
<dbReference type="SUPFAM" id="SSF50129">
    <property type="entry name" value="GroES-like"/>
    <property type="match status" value="1"/>
</dbReference>
<dbReference type="PANTHER" id="PTHR48106">
    <property type="entry name" value="QUINONE OXIDOREDUCTASE PIG3-RELATED"/>
    <property type="match status" value="1"/>
</dbReference>
<evidence type="ECO:0000313" key="5">
    <source>
        <dbReference type="Proteomes" id="UP000319769"/>
    </source>
</evidence>
<dbReference type="GO" id="GO:0035925">
    <property type="term" value="F:mRNA 3'-UTR AU-rich region binding"/>
    <property type="evidence" value="ECO:0007669"/>
    <property type="project" value="TreeGrafter"/>
</dbReference>
<dbReference type="EMBL" id="VMNW02000015">
    <property type="protein sequence ID" value="KAA9161838.1"/>
    <property type="molecule type" value="Genomic_DNA"/>
</dbReference>
<dbReference type="Pfam" id="PF08240">
    <property type="entry name" value="ADH_N"/>
    <property type="match status" value="1"/>
</dbReference>
<dbReference type="GO" id="GO:0070402">
    <property type="term" value="F:NADPH binding"/>
    <property type="evidence" value="ECO:0007669"/>
    <property type="project" value="TreeGrafter"/>
</dbReference>
<dbReference type="Gene3D" id="3.40.50.720">
    <property type="entry name" value="NAD(P)-binding Rossmann-like Domain"/>
    <property type="match status" value="1"/>
</dbReference>
<dbReference type="RefSeq" id="WP_144746906.1">
    <property type="nucleotide sequence ID" value="NZ_VMNW02000015.1"/>
</dbReference>
<name>A0A5N0V8L5_9PSEU</name>
<feature type="domain" description="Enoyl reductase (ER)" evidence="3">
    <location>
        <begin position="9"/>
        <end position="305"/>
    </location>
</feature>
<reference evidence="4" key="1">
    <citation type="submission" date="2019-09" db="EMBL/GenBank/DDBJ databases">
        <authorList>
            <person name="Teo W.F.A."/>
            <person name="Duangmal K."/>
        </authorList>
    </citation>
    <scope>NUCLEOTIDE SEQUENCE [LARGE SCALE GENOMIC DNA]</scope>
    <source>
        <strain evidence="4">K81G1</strain>
    </source>
</reference>
<sequence length="308" mass="31656">MRALVVDHTTESHLAFAEVPEPEPAPNEALVRVRAISLNAGETRASTDPAVPDGTLLGWDAAGVVERAAADGSGPAAGTPVVTLNGAGAWAQLRAVPTHLLGEVPEDADAGAISAIPVAGLTALFALRRLGLLLGRRVLITGASGGVGRFAVQLAARAGAEVVASSGQQEGLRELGADEVVGSPAELEKPVFGILDNVGGTQLVDGFRALAPGGKLVSIGHAAHSEAVFELGAFRADAGRHQRSIETFYLLADPAQDISAELSWLAGEVAAGRVDPQISWRGDWSKHEEATSALLGRRLHGKAVLEVS</sequence>
<accession>A0A5N0V8L5</accession>
<dbReference type="InterPro" id="IPR013149">
    <property type="entry name" value="ADH-like_C"/>
</dbReference>
<dbReference type="GO" id="GO:0003960">
    <property type="term" value="F:quinone reductase (NADPH) activity"/>
    <property type="evidence" value="ECO:0007669"/>
    <property type="project" value="TreeGrafter"/>
</dbReference>
<comment type="caution">
    <text evidence="4">The sequence shown here is derived from an EMBL/GenBank/DDBJ whole genome shotgun (WGS) entry which is preliminary data.</text>
</comment>
<dbReference type="InterPro" id="IPR011032">
    <property type="entry name" value="GroES-like_sf"/>
</dbReference>
<dbReference type="SUPFAM" id="SSF51735">
    <property type="entry name" value="NAD(P)-binding Rossmann-fold domains"/>
    <property type="match status" value="1"/>
</dbReference>